<name>A0A9D0Z6W6_9FIRM</name>
<reference evidence="4" key="1">
    <citation type="submission" date="2020-10" db="EMBL/GenBank/DDBJ databases">
        <authorList>
            <person name="Gilroy R."/>
        </authorList>
    </citation>
    <scope>NUCLEOTIDE SEQUENCE</scope>
    <source>
        <strain evidence="4">ChiSjej2B20-13462</strain>
    </source>
</reference>
<evidence type="ECO:0000256" key="2">
    <source>
        <dbReference type="SAM" id="SignalP"/>
    </source>
</evidence>
<evidence type="ECO:0000259" key="3">
    <source>
        <dbReference type="Pfam" id="PF13472"/>
    </source>
</evidence>
<evidence type="ECO:0000313" key="5">
    <source>
        <dbReference type="Proteomes" id="UP000886874"/>
    </source>
</evidence>
<feature type="signal peptide" evidence="2">
    <location>
        <begin position="1"/>
        <end position="30"/>
    </location>
</feature>
<dbReference type="Pfam" id="PF13472">
    <property type="entry name" value="Lipase_GDSL_2"/>
    <property type="match status" value="1"/>
</dbReference>
<comment type="caution">
    <text evidence="4">The sequence shown here is derived from an EMBL/GenBank/DDBJ whole genome shotgun (WGS) entry which is preliminary data.</text>
</comment>
<dbReference type="InterPro" id="IPR013830">
    <property type="entry name" value="SGNH_hydro"/>
</dbReference>
<accession>A0A9D0Z6W6</accession>
<dbReference type="Gene3D" id="3.40.50.1110">
    <property type="entry name" value="SGNH hydrolase"/>
    <property type="match status" value="1"/>
</dbReference>
<gene>
    <name evidence="4" type="ORF">IAA67_01265</name>
</gene>
<dbReference type="AlphaFoldDB" id="A0A9D0Z6W6"/>
<reference evidence="4" key="2">
    <citation type="journal article" date="2021" name="PeerJ">
        <title>Extensive microbial diversity within the chicken gut microbiome revealed by metagenomics and culture.</title>
        <authorList>
            <person name="Gilroy R."/>
            <person name="Ravi A."/>
            <person name="Getino M."/>
            <person name="Pursley I."/>
            <person name="Horton D.L."/>
            <person name="Alikhan N.F."/>
            <person name="Baker D."/>
            <person name="Gharbi K."/>
            <person name="Hall N."/>
            <person name="Watson M."/>
            <person name="Adriaenssens E.M."/>
            <person name="Foster-Nyarko E."/>
            <person name="Jarju S."/>
            <person name="Secka A."/>
            <person name="Antonio M."/>
            <person name="Oren A."/>
            <person name="Chaudhuri R.R."/>
            <person name="La Ragione R."/>
            <person name="Hildebrand F."/>
            <person name="Pallen M.J."/>
        </authorList>
    </citation>
    <scope>NUCLEOTIDE SEQUENCE</scope>
    <source>
        <strain evidence="4">ChiSjej2B20-13462</strain>
    </source>
</reference>
<evidence type="ECO:0000313" key="4">
    <source>
        <dbReference type="EMBL" id="HIQ68953.1"/>
    </source>
</evidence>
<keyword evidence="2" id="KW-0732">Signal</keyword>
<evidence type="ECO:0000256" key="1">
    <source>
        <dbReference type="SAM" id="MobiDB-lite"/>
    </source>
</evidence>
<sequence length="280" mass="30834">MKRRNHVRRHLRFPILMLLALLCSMPAVLAASRHSALPPETAVVEPEIPETEHQDTGTGETAAPPEQPEPSQPETPDEPETAEPETPQQPLSAEALFSTCLFIGDSRTVGLMEYGGMNGATFFSSVGMSAFSVFDTTVKVSGYGETTLEALLQSRQFERIHLMLGINELGYDLDAAAKQYAQVLEKIQALRPEATIYLGANLHVDADRSARDAIYNNDRLNRLNDKIAALADGEHVIYLDVNQLFDDATGALRSDLTGDGTHVYGSVYQDWSRWLVDAMQ</sequence>
<dbReference type="InterPro" id="IPR036514">
    <property type="entry name" value="SGNH_hydro_sf"/>
</dbReference>
<feature type="region of interest" description="Disordered" evidence="1">
    <location>
        <begin position="40"/>
        <end position="89"/>
    </location>
</feature>
<protein>
    <recommendedName>
        <fullName evidence="3">SGNH hydrolase-type esterase domain-containing protein</fullName>
    </recommendedName>
</protein>
<organism evidence="4 5">
    <name type="scientific">Candidatus Avoscillospira stercorigallinarum</name>
    <dbReference type="NCBI Taxonomy" id="2840708"/>
    <lineage>
        <taxon>Bacteria</taxon>
        <taxon>Bacillati</taxon>
        <taxon>Bacillota</taxon>
        <taxon>Clostridia</taxon>
        <taxon>Eubacteriales</taxon>
        <taxon>Oscillospiraceae</taxon>
        <taxon>Oscillospiraceae incertae sedis</taxon>
        <taxon>Candidatus Avoscillospira</taxon>
    </lineage>
</organism>
<proteinExistence type="predicted"/>
<feature type="domain" description="SGNH hydrolase-type esterase" evidence="3">
    <location>
        <begin position="102"/>
        <end position="262"/>
    </location>
</feature>
<dbReference type="EMBL" id="DVFN01000016">
    <property type="protein sequence ID" value="HIQ68953.1"/>
    <property type="molecule type" value="Genomic_DNA"/>
</dbReference>
<dbReference type="SUPFAM" id="SSF52266">
    <property type="entry name" value="SGNH hydrolase"/>
    <property type="match status" value="1"/>
</dbReference>
<dbReference type="Proteomes" id="UP000886874">
    <property type="component" value="Unassembled WGS sequence"/>
</dbReference>
<feature type="chain" id="PRO_5038766973" description="SGNH hydrolase-type esterase domain-containing protein" evidence="2">
    <location>
        <begin position="31"/>
        <end position="280"/>
    </location>
</feature>